<name>A0A1L9NG36_ASPTC</name>
<protein>
    <recommendedName>
        <fullName evidence="5">Tryptophan synthase beta chain-like PALP domain-containing protein</fullName>
    </recommendedName>
</protein>
<feature type="region of interest" description="Disordered" evidence="4">
    <location>
        <begin position="98"/>
        <end position="123"/>
    </location>
</feature>
<dbReference type="EMBL" id="KV878180">
    <property type="protein sequence ID" value="OJI88227.1"/>
    <property type="molecule type" value="Genomic_DNA"/>
</dbReference>
<dbReference type="InterPro" id="IPR036052">
    <property type="entry name" value="TrpB-like_PALP_sf"/>
</dbReference>
<dbReference type="VEuPathDB" id="FungiDB:ASPTUDRAFT_136136"/>
<dbReference type="AlphaFoldDB" id="A0A1L9NG36"/>
<keyword evidence="7" id="KW-1185">Reference proteome</keyword>
<evidence type="ECO:0000256" key="1">
    <source>
        <dbReference type="ARBA" id="ARBA00001933"/>
    </source>
</evidence>
<feature type="domain" description="Tryptophan synthase beta chain-like PALP" evidence="5">
    <location>
        <begin position="53"/>
        <end position="433"/>
    </location>
</feature>
<evidence type="ECO:0000256" key="2">
    <source>
        <dbReference type="ARBA" id="ARBA00008639"/>
    </source>
</evidence>
<dbReference type="Pfam" id="PF00291">
    <property type="entry name" value="PALP"/>
    <property type="match status" value="1"/>
</dbReference>
<feature type="region of interest" description="Disordered" evidence="4">
    <location>
        <begin position="205"/>
        <end position="225"/>
    </location>
</feature>
<dbReference type="OrthoDB" id="10266364at2759"/>
<keyword evidence="3" id="KW-0663">Pyridoxal phosphate</keyword>
<dbReference type="Gene3D" id="3.40.50.1100">
    <property type="match status" value="3"/>
</dbReference>
<sequence>MIPLPTPFSQIPRYPLLYATPSPIHPLPTLTRTLLQSPYTTPKTTTTTTTNKNKNINTNINITLHLKREDHASPLTSSGNKYRKLEYLIPDILSPTPKYGSLAPGPDHGTLTSPTASPENQQKLPHGYKQNKEVTLVTEGALQSNHTIQVTSIANHLNLPRPVIILHKATGGGYAQVPDKSLIERTGNVQVAKLLGADVRVLDSATVSTSTSTSTSTNKEEDDDTDEVHTIFSTLQSENKHPYWIPSGASLHPLGGLGYARCAFEIAYQETQPQPQPQPGSTAPNLGRIDYIFVACGSGSTHGGLIAGLKLLERQEAQAHPPDATAHRPSRKVIGVLTSPTRPRSYHENRVLQFARQAGRLIGIEDVEREITMEDVHVDERFAGTAYGEVDDATGNMVRLMAREEAVLLDPVYTGKVARGMVHWVREGEVGRDWVARGGGEGDGVGVNVLMVHTGGQSAMSAYADVV</sequence>
<dbReference type="InterPro" id="IPR027278">
    <property type="entry name" value="ACCD_DCysDesulf"/>
</dbReference>
<dbReference type="SUPFAM" id="SSF53686">
    <property type="entry name" value="Tryptophan synthase beta subunit-like PLP-dependent enzymes"/>
    <property type="match status" value="1"/>
</dbReference>
<dbReference type="STRING" id="767770.A0A1L9NG36"/>
<evidence type="ECO:0000313" key="7">
    <source>
        <dbReference type="Proteomes" id="UP000184304"/>
    </source>
</evidence>
<dbReference type="OMA" id="YVFVACG"/>
<feature type="compositionally biased region" description="Polar residues" evidence="4">
    <location>
        <begin position="110"/>
        <end position="123"/>
    </location>
</feature>
<gene>
    <name evidence="6" type="ORF">ASPTUDRAFT_136136</name>
</gene>
<accession>A0A1L9NG36</accession>
<evidence type="ECO:0000256" key="4">
    <source>
        <dbReference type="SAM" id="MobiDB-lite"/>
    </source>
</evidence>
<dbReference type="Proteomes" id="UP000184304">
    <property type="component" value="Unassembled WGS sequence"/>
</dbReference>
<evidence type="ECO:0000256" key="3">
    <source>
        <dbReference type="ARBA" id="ARBA00022898"/>
    </source>
</evidence>
<organism evidence="6 7">
    <name type="scientific">Aspergillus tubingensis (strain CBS 134.48)</name>
    <dbReference type="NCBI Taxonomy" id="767770"/>
    <lineage>
        <taxon>Eukaryota</taxon>
        <taxon>Fungi</taxon>
        <taxon>Dikarya</taxon>
        <taxon>Ascomycota</taxon>
        <taxon>Pezizomycotina</taxon>
        <taxon>Eurotiomycetes</taxon>
        <taxon>Eurotiomycetidae</taxon>
        <taxon>Eurotiales</taxon>
        <taxon>Aspergillaceae</taxon>
        <taxon>Aspergillus</taxon>
        <taxon>Aspergillus subgen. Circumdati</taxon>
    </lineage>
</organism>
<dbReference type="InterPro" id="IPR001926">
    <property type="entry name" value="TrpB-like_PALP"/>
</dbReference>
<dbReference type="PANTHER" id="PTHR43780:SF2">
    <property type="entry name" value="1-AMINOCYCLOPROPANE-1-CARBOXYLATE DEAMINASE-RELATED"/>
    <property type="match status" value="1"/>
</dbReference>
<reference evidence="7" key="1">
    <citation type="journal article" date="2017" name="Genome Biol.">
        <title>Comparative genomics reveals high biological diversity and specific adaptations in the industrially and medically important fungal genus Aspergillus.</title>
        <authorList>
            <person name="de Vries R.P."/>
            <person name="Riley R."/>
            <person name="Wiebenga A."/>
            <person name="Aguilar-Osorio G."/>
            <person name="Amillis S."/>
            <person name="Uchima C.A."/>
            <person name="Anderluh G."/>
            <person name="Asadollahi M."/>
            <person name="Askin M."/>
            <person name="Barry K."/>
            <person name="Battaglia E."/>
            <person name="Bayram O."/>
            <person name="Benocci T."/>
            <person name="Braus-Stromeyer S.A."/>
            <person name="Caldana C."/>
            <person name="Canovas D."/>
            <person name="Cerqueira G.C."/>
            <person name="Chen F."/>
            <person name="Chen W."/>
            <person name="Choi C."/>
            <person name="Clum A."/>
            <person name="Dos Santos R.A."/>
            <person name="Damasio A.R."/>
            <person name="Diallinas G."/>
            <person name="Emri T."/>
            <person name="Fekete E."/>
            <person name="Flipphi M."/>
            <person name="Freyberg S."/>
            <person name="Gallo A."/>
            <person name="Gournas C."/>
            <person name="Habgood R."/>
            <person name="Hainaut M."/>
            <person name="Harispe M.L."/>
            <person name="Henrissat B."/>
            <person name="Hilden K.S."/>
            <person name="Hope R."/>
            <person name="Hossain A."/>
            <person name="Karabika E."/>
            <person name="Karaffa L."/>
            <person name="Karanyi Z."/>
            <person name="Krasevec N."/>
            <person name="Kuo A."/>
            <person name="Kusch H."/>
            <person name="LaButti K."/>
            <person name="Lagendijk E.L."/>
            <person name="Lapidus A."/>
            <person name="Levasseur A."/>
            <person name="Lindquist E."/>
            <person name="Lipzen A."/>
            <person name="Logrieco A.F."/>
            <person name="MacCabe A."/>
            <person name="Maekelae M.R."/>
            <person name="Malavazi I."/>
            <person name="Melin P."/>
            <person name="Meyer V."/>
            <person name="Mielnichuk N."/>
            <person name="Miskei M."/>
            <person name="Molnar A.P."/>
            <person name="Mule G."/>
            <person name="Ngan C.Y."/>
            <person name="Orejas M."/>
            <person name="Orosz E."/>
            <person name="Ouedraogo J.P."/>
            <person name="Overkamp K.M."/>
            <person name="Park H.-S."/>
            <person name="Perrone G."/>
            <person name="Piumi F."/>
            <person name="Punt P.J."/>
            <person name="Ram A.F."/>
            <person name="Ramon A."/>
            <person name="Rauscher S."/>
            <person name="Record E."/>
            <person name="Riano-Pachon D.M."/>
            <person name="Robert V."/>
            <person name="Roehrig J."/>
            <person name="Ruller R."/>
            <person name="Salamov A."/>
            <person name="Salih N.S."/>
            <person name="Samson R.A."/>
            <person name="Sandor E."/>
            <person name="Sanguinetti M."/>
            <person name="Schuetze T."/>
            <person name="Sepcic K."/>
            <person name="Shelest E."/>
            <person name="Sherlock G."/>
            <person name="Sophianopoulou V."/>
            <person name="Squina F.M."/>
            <person name="Sun H."/>
            <person name="Susca A."/>
            <person name="Todd R.B."/>
            <person name="Tsang A."/>
            <person name="Unkles S.E."/>
            <person name="van de Wiele N."/>
            <person name="van Rossen-Uffink D."/>
            <person name="Oliveira J.V."/>
            <person name="Vesth T.C."/>
            <person name="Visser J."/>
            <person name="Yu J.-H."/>
            <person name="Zhou M."/>
            <person name="Andersen M.R."/>
            <person name="Archer D.B."/>
            <person name="Baker S.E."/>
            <person name="Benoit I."/>
            <person name="Brakhage A.A."/>
            <person name="Braus G.H."/>
            <person name="Fischer R."/>
            <person name="Frisvad J.C."/>
            <person name="Goldman G.H."/>
            <person name="Houbraken J."/>
            <person name="Oakley B."/>
            <person name="Pocsi I."/>
            <person name="Scazzocchio C."/>
            <person name="Seiboth B."/>
            <person name="vanKuyk P.A."/>
            <person name="Wortman J."/>
            <person name="Dyer P.S."/>
            <person name="Grigoriev I.V."/>
        </authorList>
    </citation>
    <scope>NUCLEOTIDE SEQUENCE [LARGE SCALE GENOMIC DNA]</scope>
    <source>
        <strain evidence="7">CBS 134.48</strain>
    </source>
</reference>
<feature type="compositionally biased region" description="Low complexity" evidence="4">
    <location>
        <begin position="205"/>
        <end position="217"/>
    </location>
</feature>
<evidence type="ECO:0000313" key="6">
    <source>
        <dbReference type="EMBL" id="OJI88227.1"/>
    </source>
</evidence>
<evidence type="ECO:0000259" key="5">
    <source>
        <dbReference type="Pfam" id="PF00291"/>
    </source>
</evidence>
<dbReference type="GO" id="GO:0019148">
    <property type="term" value="F:D-cysteine desulfhydrase activity"/>
    <property type="evidence" value="ECO:0007669"/>
    <property type="project" value="TreeGrafter"/>
</dbReference>
<dbReference type="PANTHER" id="PTHR43780">
    <property type="entry name" value="1-AMINOCYCLOPROPANE-1-CARBOXYLATE DEAMINASE-RELATED"/>
    <property type="match status" value="1"/>
</dbReference>
<proteinExistence type="inferred from homology"/>
<comment type="cofactor">
    <cofactor evidence="1">
        <name>pyridoxal 5'-phosphate</name>
        <dbReference type="ChEBI" id="CHEBI:597326"/>
    </cofactor>
</comment>
<comment type="similarity">
    <text evidence="2">Belongs to the ACC deaminase/D-cysteine desulfhydrase family.</text>
</comment>